<keyword evidence="6" id="KW-0418">Kinase</keyword>
<feature type="domain" description="PAC" evidence="13">
    <location>
        <begin position="494"/>
        <end position="548"/>
    </location>
</feature>
<gene>
    <name evidence="14" type="ORF">GCM10007924_07770</name>
</gene>
<dbReference type="InterPro" id="IPR013655">
    <property type="entry name" value="PAS_fold_3"/>
</dbReference>
<dbReference type="InterPro" id="IPR000014">
    <property type="entry name" value="PAS"/>
</dbReference>
<dbReference type="CDD" id="cd00082">
    <property type="entry name" value="HisKA"/>
    <property type="match status" value="1"/>
</dbReference>
<dbReference type="InterPro" id="IPR001789">
    <property type="entry name" value="Sig_transdc_resp-reg_receiver"/>
</dbReference>
<keyword evidence="15" id="KW-1185">Reference proteome</keyword>
<dbReference type="SUPFAM" id="SSF55874">
    <property type="entry name" value="ATPase domain of HSP90 chaperone/DNA topoisomerase II/histidine kinase"/>
    <property type="match status" value="1"/>
</dbReference>
<dbReference type="SUPFAM" id="SSF55785">
    <property type="entry name" value="PYP-like sensor domain (PAS domain)"/>
    <property type="match status" value="3"/>
</dbReference>
<dbReference type="Proteomes" id="UP001161409">
    <property type="component" value="Unassembled WGS sequence"/>
</dbReference>
<dbReference type="PROSITE" id="PS50110">
    <property type="entry name" value="RESPONSE_REGULATORY"/>
    <property type="match status" value="1"/>
</dbReference>
<dbReference type="EC" id="2.7.13.3" evidence="2"/>
<evidence type="ECO:0000259" key="11">
    <source>
        <dbReference type="PROSITE" id="PS50110"/>
    </source>
</evidence>
<dbReference type="Pfam" id="PF08447">
    <property type="entry name" value="PAS_3"/>
    <property type="match status" value="1"/>
</dbReference>
<feature type="domain" description="Response regulatory" evidence="11">
    <location>
        <begin position="804"/>
        <end position="921"/>
    </location>
</feature>
<feature type="modified residue" description="4-aspartylphosphate" evidence="9">
    <location>
        <position position="855"/>
    </location>
</feature>
<comment type="caution">
    <text evidence="14">The sequence shown here is derived from an EMBL/GenBank/DDBJ whole genome shotgun (WGS) entry which is preliminary data.</text>
</comment>
<evidence type="ECO:0000256" key="4">
    <source>
        <dbReference type="ARBA" id="ARBA00022679"/>
    </source>
</evidence>
<evidence type="ECO:0000256" key="7">
    <source>
        <dbReference type="ARBA" id="ARBA00022840"/>
    </source>
</evidence>
<dbReference type="CDD" id="cd00130">
    <property type="entry name" value="PAS"/>
    <property type="match status" value="3"/>
</dbReference>
<dbReference type="InterPro" id="IPR003661">
    <property type="entry name" value="HisK_dim/P_dom"/>
</dbReference>
<evidence type="ECO:0000259" key="13">
    <source>
        <dbReference type="PROSITE" id="PS50113"/>
    </source>
</evidence>
<dbReference type="SMART" id="SM00086">
    <property type="entry name" value="PAC"/>
    <property type="match status" value="2"/>
</dbReference>
<evidence type="ECO:0000313" key="15">
    <source>
        <dbReference type="Proteomes" id="UP001161409"/>
    </source>
</evidence>
<sequence>MEYNGNDALFRSVRAFSEWQGAPHRPLEEALSILVDGLHLEAASLILRKGDRQSSFQFPADTIAPSVPVRLMDTLGEGAEWQPLLVADQSSLLGIGRKEGSADDGTETGLLLLGTRANGLSEAELLFLETVFQGFLHHSGPSSDREAGRLDPAREALHCNITELVEARQLAEANEALFRELLVSAPVPMTLTLQDEIVYANALAHKLLGVPDGELIGRQSLDFYWNREDRKKLLSVLLKDSECDMPGLEIRTADGRKKTTHLICRKTMYQGQIANFASFMDISDFIRTKRALEQSEKQNRDLVSLIPDALVVQVKGRIVFLNESAVRMFGWEAEADLIGRDSLALAYPEDRDRVLQLRLSALAGKNAQLGNTRHVDRYGKMFDTEMFVRPVEWDGEAGTMSIIRDVSDRHSFEAELMRREREMSLAQEIGNFGHWRAHIDQGEVYWSEKLYRIHGREPEEGPLTLDQGLAIVAEKDRAMMKETVVRALETGEEQDFEIEVMTRRPDGNPIVMAGSIRPERDELGRAVAVFGVSQDVTDRRQLEEKLRQSQKMEAVGQLTGGVAHDFNNLLAVIRGNAELLEGAGTAGEAEQARLAAILRATDRGERLTRSMLAFSRKQQLQPVVTRLDRQVQDLIGMLGRLLGEQVEIRSRFDSGLWSCVADPGQVENALLNLVLNARDAMPGGGILTISAENSSLSPREASEFTDVKAGKYVRLSVRDTGAGISEDILEHVFEPFFTTKETGRGTGLGLSMVYGFAKQSGGHVTIRSVPAEGTVVSIYLPETGSELLPESRPRDVVSDLDGIRVLLVEDDEDLRELTAHLLKKSGATVFEANAGAAALHLVQEKGLVPDVLLSDVILPGGMNGPAIADELCRGQPGLKVVFMSGYTEDAFADALKGGADSPLLNKPFHHAQLVERIRSVLQG</sequence>
<keyword evidence="4" id="KW-0808">Transferase</keyword>
<protein>
    <recommendedName>
        <fullName evidence="2">histidine kinase</fullName>
        <ecNumber evidence="2">2.7.13.3</ecNumber>
    </recommendedName>
</protein>
<dbReference type="InterPro" id="IPR013767">
    <property type="entry name" value="PAS_fold"/>
</dbReference>
<feature type="domain" description="PAS" evidence="12">
    <location>
        <begin position="197"/>
        <end position="237"/>
    </location>
</feature>
<keyword evidence="8" id="KW-0902">Two-component regulatory system</keyword>
<dbReference type="NCBIfam" id="TIGR00229">
    <property type="entry name" value="sensory_box"/>
    <property type="match status" value="3"/>
</dbReference>
<dbReference type="InterPro" id="IPR036097">
    <property type="entry name" value="HisK_dim/P_sf"/>
</dbReference>
<evidence type="ECO:0000256" key="9">
    <source>
        <dbReference type="PROSITE-ProRule" id="PRU00169"/>
    </source>
</evidence>
<dbReference type="Pfam" id="PF00512">
    <property type="entry name" value="HisKA"/>
    <property type="match status" value="1"/>
</dbReference>
<dbReference type="PROSITE" id="PS50112">
    <property type="entry name" value="PAS"/>
    <property type="match status" value="2"/>
</dbReference>
<dbReference type="InterPro" id="IPR011006">
    <property type="entry name" value="CheY-like_superfamily"/>
</dbReference>
<dbReference type="InterPro" id="IPR003594">
    <property type="entry name" value="HATPase_dom"/>
</dbReference>
<comment type="catalytic activity">
    <reaction evidence="1">
        <text>ATP + protein L-histidine = ADP + protein N-phospho-L-histidine.</text>
        <dbReference type="EC" id="2.7.13.3"/>
    </reaction>
</comment>
<dbReference type="Pfam" id="PF00072">
    <property type="entry name" value="Response_reg"/>
    <property type="match status" value="1"/>
</dbReference>
<dbReference type="InterPro" id="IPR000700">
    <property type="entry name" value="PAS-assoc_C"/>
</dbReference>
<dbReference type="InterPro" id="IPR005467">
    <property type="entry name" value="His_kinase_dom"/>
</dbReference>
<evidence type="ECO:0000256" key="3">
    <source>
        <dbReference type="ARBA" id="ARBA00022553"/>
    </source>
</evidence>
<dbReference type="PROSITE" id="PS50109">
    <property type="entry name" value="HIS_KIN"/>
    <property type="match status" value="1"/>
</dbReference>
<dbReference type="Gene3D" id="3.30.565.10">
    <property type="entry name" value="Histidine kinase-like ATPase, C-terminal domain"/>
    <property type="match status" value="1"/>
</dbReference>
<dbReference type="Gene3D" id="3.30.450.20">
    <property type="entry name" value="PAS domain"/>
    <property type="match status" value="3"/>
</dbReference>
<accession>A0ABQ5U2B2</accession>
<evidence type="ECO:0000256" key="5">
    <source>
        <dbReference type="ARBA" id="ARBA00022741"/>
    </source>
</evidence>
<feature type="domain" description="PAS" evidence="12">
    <location>
        <begin position="295"/>
        <end position="365"/>
    </location>
</feature>
<evidence type="ECO:0000259" key="10">
    <source>
        <dbReference type="PROSITE" id="PS50109"/>
    </source>
</evidence>
<dbReference type="InterPro" id="IPR004358">
    <property type="entry name" value="Sig_transdc_His_kin-like_C"/>
</dbReference>
<dbReference type="Gene3D" id="2.10.70.100">
    <property type="match status" value="1"/>
</dbReference>
<evidence type="ECO:0000256" key="2">
    <source>
        <dbReference type="ARBA" id="ARBA00012438"/>
    </source>
</evidence>
<dbReference type="Pfam" id="PF00989">
    <property type="entry name" value="PAS"/>
    <property type="match status" value="1"/>
</dbReference>
<organism evidence="14 15">
    <name type="scientific">Sneathiella chinensis</name>
    <dbReference type="NCBI Taxonomy" id="349750"/>
    <lineage>
        <taxon>Bacteria</taxon>
        <taxon>Pseudomonadati</taxon>
        <taxon>Pseudomonadota</taxon>
        <taxon>Alphaproteobacteria</taxon>
        <taxon>Sneathiellales</taxon>
        <taxon>Sneathiellaceae</taxon>
        <taxon>Sneathiella</taxon>
    </lineage>
</organism>
<evidence type="ECO:0000313" key="14">
    <source>
        <dbReference type="EMBL" id="GLQ05556.1"/>
    </source>
</evidence>
<dbReference type="PROSITE" id="PS50113">
    <property type="entry name" value="PAC"/>
    <property type="match status" value="1"/>
</dbReference>
<dbReference type="Gene3D" id="3.40.50.2300">
    <property type="match status" value="1"/>
</dbReference>
<dbReference type="PANTHER" id="PTHR43065:SF49">
    <property type="entry name" value="HISTIDINE KINASE"/>
    <property type="match status" value="1"/>
</dbReference>
<dbReference type="PANTHER" id="PTHR43065">
    <property type="entry name" value="SENSOR HISTIDINE KINASE"/>
    <property type="match status" value="1"/>
</dbReference>
<dbReference type="RefSeq" id="WP_284347787.1">
    <property type="nucleotide sequence ID" value="NZ_BSNF01000001.1"/>
</dbReference>
<dbReference type="SMART" id="SM00448">
    <property type="entry name" value="REC"/>
    <property type="match status" value="1"/>
</dbReference>
<evidence type="ECO:0000256" key="8">
    <source>
        <dbReference type="ARBA" id="ARBA00023012"/>
    </source>
</evidence>
<dbReference type="SMART" id="SM00091">
    <property type="entry name" value="PAS"/>
    <property type="match status" value="3"/>
</dbReference>
<reference evidence="14" key="2">
    <citation type="submission" date="2023-01" db="EMBL/GenBank/DDBJ databases">
        <title>Draft genome sequence of Sneathiella chinensis strain NBRC 103408.</title>
        <authorList>
            <person name="Sun Q."/>
            <person name="Mori K."/>
        </authorList>
    </citation>
    <scope>NUCLEOTIDE SEQUENCE</scope>
    <source>
        <strain evidence="14">NBRC 103408</strain>
    </source>
</reference>
<dbReference type="Pfam" id="PF02518">
    <property type="entry name" value="HATPase_c"/>
    <property type="match status" value="1"/>
</dbReference>
<keyword evidence="7" id="KW-0067">ATP-binding</keyword>
<evidence type="ECO:0000259" key="12">
    <source>
        <dbReference type="PROSITE" id="PS50112"/>
    </source>
</evidence>
<dbReference type="EMBL" id="BSNF01000001">
    <property type="protein sequence ID" value="GLQ05556.1"/>
    <property type="molecule type" value="Genomic_DNA"/>
</dbReference>
<keyword evidence="3 9" id="KW-0597">Phosphoprotein</keyword>
<evidence type="ECO:0000256" key="1">
    <source>
        <dbReference type="ARBA" id="ARBA00000085"/>
    </source>
</evidence>
<reference evidence="14" key="1">
    <citation type="journal article" date="2014" name="Int. J. Syst. Evol. Microbiol.">
        <title>Complete genome of a new Firmicutes species belonging to the dominant human colonic microbiota ('Ruminococcus bicirculans') reveals two chromosomes and a selective capacity to utilize plant glucans.</title>
        <authorList>
            <consortium name="NISC Comparative Sequencing Program"/>
            <person name="Wegmann U."/>
            <person name="Louis P."/>
            <person name="Goesmann A."/>
            <person name="Henrissat B."/>
            <person name="Duncan S.H."/>
            <person name="Flint H.J."/>
        </authorList>
    </citation>
    <scope>NUCLEOTIDE SEQUENCE</scope>
    <source>
        <strain evidence="14">NBRC 103408</strain>
    </source>
</reference>
<dbReference type="InterPro" id="IPR001610">
    <property type="entry name" value="PAC"/>
</dbReference>
<name>A0ABQ5U2B2_9PROT</name>
<dbReference type="InterPro" id="IPR035965">
    <property type="entry name" value="PAS-like_dom_sf"/>
</dbReference>
<dbReference type="Gene3D" id="1.10.287.130">
    <property type="match status" value="1"/>
</dbReference>
<keyword evidence="5" id="KW-0547">Nucleotide-binding</keyword>
<proteinExistence type="predicted"/>
<dbReference type="SUPFAM" id="SSF47384">
    <property type="entry name" value="Homodimeric domain of signal transducing histidine kinase"/>
    <property type="match status" value="1"/>
</dbReference>
<dbReference type="SUPFAM" id="SSF52172">
    <property type="entry name" value="CheY-like"/>
    <property type="match status" value="1"/>
</dbReference>
<dbReference type="Pfam" id="PF13426">
    <property type="entry name" value="PAS_9"/>
    <property type="match status" value="1"/>
</dbReference>
<feature type="domain" description="Histidine kinase" evidence="10">
    <location>
        <begin position="561"/>
        <end position="784"/>
    </location>
</feature>
<dbReference type="SMART" id="SM00387">
    <property type="entry name" value="HATPase_c"/>
    <property type="match status" value="1"/>
</dbReference>
<dbReference type="PRINTS" id="PR00344">
    <property type="entry name" value="BCTRLSENSOR"/>
</dbReference>
<dbReference type="SMART" id="SM00388">
    <property type="entry name" value="HisKA"/>
    <property type="match status" value="1"/>
</dbReference>
<dbReference type="InterPro" id="IPR036890">
    <property type="entry name" value="HATPase_C_sf"/>
</dbReference>
<evidence type="ECO:0000256" key="6">
    <source>
        <dbReference type="ARBA" id="ARBA00022777"/>
    </source>
</evidence>